<evidence type="ECO:0000256" key="3">
    <source>
        <dbReference type="ARBA" id="ARBA00022777"/>
    </source>
</evidence>
<dbReference type="Gene3D" id="3.20.200.10">
    <property type="entry name" value="MHCK/EF2 kinase"/>
    <property type="match status" value="1"/>
</dbReference>
<keyword evidence="3" id="KW-0418">Kinase</keyword>
<protein>
    <recommendedName>
        <fullName evidence="5">Alpha-type protein kinase domain-containing protein</fullName>
    </recommendedName>
</protein>
<keyword evidence="1" id="KW-0723">Serine/threonine-protein kinase</keyword>
<keyword evidence="2" id="KW-0808">Transferase</keyword>
<dbReference type="GO" id="GO:0004674">
    <property type="term" value="F:protein serine/threonine kinase activity"/>
    <property type="evidence" value="ECO:0007669"/>
    <property type="project" value="UniProtKB-KW"/>
</dbReference>
<evidence type="ECO:0000256" key="2">
    <source>
        <dbReference type="ARBA" id="ARBA00022679"/>
    </source>
</evidence>
<accession>A0A9W9YPT6</accession>
<dbReference type="InterPro" id="IPR011009">
    <property type="entry name" value="Kinase-like_dom_sf"/>
</dbReference>
<evidence type="ECO:0000259" key="5">
    <source>
        <dbReference type="PROSITE" id="PS51158"/>
    </source>
</evidence>
<feature type="compositionally biased region" description="Low complexity" evidence="4">
    <location>
        <begin position="20"/>
        <end position="38"/>
    </location>
</feature>
<dbReference type="PROSITE" id="PS51158">
    <property type="entry name" value="ALPHA_KINASE"/>
    <property type="match status" value="1"/>
</dbReference>
<feature type="region of interest" description="Disordered" evidence="4">
    <location>
        <begin position="65"/>
        <end position="87"/>
    </location>
</feature>
<dbReference type="GO" id="GO:0005524">
    <property type="term" value="F:ATP binding"/>
    <property type="evidence" value="ECO:0007669"/>
    <property type="project" value="InterPro"/>
</dbReference>
<gene>
    <name evidence="6" type="ORF">OS493_014609</name>
</gene>
<proteinExistence type="predicted"/>
<dbReference type="InterPro" id="IPR004166">
    <property type="entry name" value="a-kinase_dom"/>
</dbReference>
<sequence>MSATSITSKPAPATNIAPKSASTSATSSAKHTTSTFTSQRSMQPPHYNTSSAVALSMRSRNNILRSLKRPSTTPTRSPTDPSKTLGLGKSLALPPPNDKGWVTHSIELFHFVVDDDWMELHITGPESSILSIEGYPANPFQAGTFQMAYNAKCCNKCNSLELHDSLVFKQHKLEEYGMGDKDMIESLTDDAIHNLNVINQKRTAKEAQIAAVASALCHHFNEDCTYIPDYGTKISILPCYHVKLTSVVCPSWGVLEQFLSTTNHEPWYKFMNNDGQVIDDTGPAASWPPHVQEFKLKAESFSYWTYQKFKGKAFVCDLQGKQSMVIKIYSCMVT</sequence>
<evidence type="ECO:0000256" key="1">
    <source>
        <dbReference type="ARBA" id="ARBA00022527"/>
    </source>
</evidence>
<reference evidence="6" key="1">
    <citation type="submission" date="2023-01" db="EMBL/GenBank/DDBJ databases">
        <title>Genome assembly of the deep-sea coral Lophelia pertusa.</title>
        <authorList>
            <person name="Herrera S."/>
            <person name="Cordes E."/>
        </authorList>
    </citation>
    <scope>NUCLEOTIDE SEQUENCE</scope>
    <source>
        <strain evidence="6">USNM1676648</strain>
        <tissue evidence="6">Polyp</tissue>
    </source>
</reference>
<evidence type="ECO:0000313" key="7">
    <source>
        <dbReference type="Proteomes" id="UP001163046"/>
    </source>
</evidence>
<feature type="region of interest" description="Disordered" evidence="4">
    <location>
        <begin position="1"/>
        <end position="52"/>
    </location>
</feature>
<organism evidence="6 7">
    <name type="scientific">Desmophyllum pertusum</name>
    <dbReference type="NCBI Taxonomy" id="174260"/>
    <lineage>
        <taxon>Eukaryota</taxon>
        <taxon>Metazoa</taxon>
        <taxon>Cnidaria</taxon>
        <taxon>Anthozoa</taxon>
        <taxon>Hexacorallia</taxon>
        <taxon>Scleractinia</taxon>
        <taxon>Caryophylliina</taxon>
        <taxon>Caryophylliidae</taxon>
        <taxon>Desmophyllum</taxon>
    </lineage>
</organism>
<dbReference type="SUPFAM" id="SSF56112">
    <property type="entry name" value="Protein kinase-like (PK-like)"/>
    <property type="match status" value="1"/>
</dbReference>
<dbReference type="AlphaFoldDB" id="A0A9W9YPT6"/>
<feature type="compositionally biased region" description="Low complexity" evidence="4">
    <location>
        <begin position="69"/>
        <end position="84"/>
    </location>
</feature>
<dbReference type="Proteomes" id="UP001163046">
    <property type="component" value="Unassembled WGS sequence"/>
</dbReference>
<keyword evidence="7" id="KW-1185">Reference proteome</keyword>
<dbReference type="EMBL" id="MU827308">
    <property type="protein sequence ID" value="KAJ7361961.1"/>
    <property type="molecule type" value="Genomic_DNA"/>
</dbReference>
<feature type="compositionally biased region" description="Polar residues" evidence="4">
    <location>
        <begin position="39"/>
        <end position="52"/>
    </location>
</feature>
<comment type="caution">
    <text evidence="6">The sequence shown here is derived from an EMBL/GenBank/DDBJ whole genome shotgun (WGS) entry which is preliminary data.</text>
</comment>
<dbReference type="Pfam" id="PF02816">
    <property type="entry name" value="Alpha_kinase"/>
    <property type="match status" value="1"/>
</dbReference>
<feature type="domain" description="Alpha-type protein kinase" evidence="5">
    <location>
        <begin position="109"/>
        <end position="334"/>
    </location>
</feature>
<evidence type="ECO:0000256" key="4">
    <source>
        <dbReference type="SAM" id="MobiDB-lite"/>
    </source>
</evidence>
<name>A0A9W9YPT6_9CNID</name>
<evidence type="ECO:0000313" key="6">
    <source>
        <dbReference type="EMBL" id="KAJ7361961.1"/>
    </source>
</evidence>